<sequence>MMKADTLLDSTLFQLDPTRSRCELWISAGGTTERLATGSFKPFLSQLRVAQEQIAKGVYSVRLQVRCRAADGSNSGTSWFSKGTLQRFVRFVSTPEILERLGSLSDEFKHLEEAIGILASEPVESIRDDNQTAEADRFSETVAVSGNNAALKQTSDSVNNSVLSSDSYEGSESTRDGSRKQLLRAMNSCRFMLLKEQKKAYTKAVAAGFGAEYMPDLLAFANAFGATRLRDACLNFIALSKKKQQYCLSTVLQTESIGAAASILDSRTAIALHSELDDFGNAANQHIICTDEPNKEPKFRELANKSNFAGSKMPDRSFSPANSLREPGSLIPQPPHISVNGRWGDDQEKFSSQKGASQLAHGDKINSLQAGQTEVNSDNEEAWPSSAREEITQSKNTRRHSSEVGVHSTTVSSNSRLPMRFVNNATFAGPKLEAQASCKSIVDNHENFEDLKQIISTNGSTHTGWHPDISIRPSDVPSAENLVPQYQIGAKTSAFELGSSAHHSNCYQTDPDTSFGNSSDKLQLKSNFSNPGSPSQSSVSKCLQIEENMLEQNQRSEDQSVAEKEIQGNTDNLVSKRLVRRSTSPRRKSSSPLRKVHISRAPARRPVVVIKNLSYLNLNSHDHSTAPKYRHPPRAFDDMSTGDDTDSATESEEESHVPKAGNRRLSVQAAIDLFENRQKYSSVDQKKKLGQDDTSRKSAESARTIFSEKSVPKRWTGDSDTSIESGQLNSNLGFVEDLDSAEENLQVTNHKQVTAKKSNKFDASTWQSEPSLDSHGIELLNQLRYESSVQLLERNMNTPQVQTVISSLHSDFGPVTKQQPDLGSVTKQKSFSRSNSSSDAILSSSEQETQNDHRLSSAVSSQKSDVSIEKQKSEVHLVAALQPADDYSKKNKIVVETGSEPMTDFQTHLPLAQFNLRRSYTPSSEISAHSRFQDPVKSSNIVEYRKHAGLQVKEPNADWKASIDLQPEMQSYQLASGGLEGSEDRTQKLSTGLSTGDSFIMSERHTGKGSLWNLSSDSDTLSLLNLAESKVSQNPVDRGTRENDSPGDQKGRFYEQYLEKRDAKFREESSTKRAEREAKLRAMQEVLERRKAELTARNVRPSVEKQSLSVEQWHREKSCFPPRTGLTNVNKEKEAGEKPRWEDHKRQQCLRAAQGSPTTTIVMQSVVSTPKSLRQQTSNPRTSVVRKLSPSSQKSLTTSNTPRSTPRSLPSSSPKPVTKSSMPTTPTGQRRSSNVSEPFLVDKALYRPVPSYPEPRKENTKPLSAKSGPLTQQEKPLFSRGTKPKVCNSSSRYKNGAGVLPLESNGVMSSNSNLRAWGIVEDKKPKALAVRKSIATVSELKMMQTSVKKENILAPLRVSVQELISEPSPQSKAYKASLAITVPHEVRPFLRKGRGIGPGAGPGVLKLKANLAAEAAKANDDDASSKMDDDGSDDPETIAALISSEKAPSTVSHIDHNKAKPVASNSSLLNNEEANDAQNKQVEEALSKIASIMDTESSQQSGDGAAEIQEENNASNQASRSLILTEEHSLPHLSSLPPPSAPQQGESQVLFGPAATVQQQPSQDMKKSNHCLPLDVALSSPNSTLQQRLSINENYAHLALPSAMPLSHILSLEHDSHRLSGGSFSPLASPASHRFPHLRYSLSPRVDSAKAEAVQSRKMWGNSHILSVTSSQAAPKEAPRGFKRLLNFGRKSRNSGQSNTEWVSASTSGEDDADDSKDVTSKSSEDIIRSTASSLSHLRKSADSVSKVSDTECLIGPASRSFFSLSAFRRQRP</sequence>
<organism evidence="1 2">
    <name type="scientific">Diphasiastrum complanatum</name>
    <name type="common">Issler's clubmoss</name>
    <name type="synonym">Lycopodium complanatum</name>
    <dbReference type="NCBI Taxonomy" id="34168"/>
    <lineage>
        <taxon>Eukaryota</taxon>
        <taxon>Viridiplantae</taxon>
        <taxon>Streptophyta</taxon>
        <taxon>Embryophyta</taxon>
        <taxon>Tracheophyta</taxon>
        <taxon>Lycopodiopsida</taxon>
        <taxon>Lycopodiales</taxon>
        <taxon>Lycopodiaceae</taxon>
        <taxon>Lycopodioideae</taxon>
        <taxon>Diphasiastrum</taxon>
    </lineage>
</organism>
<accession>A0ACC2B0D7</accession>
<dbReference type="Proteomes" id="UP001162992">
    <property type="component" value="Chromosome 18"/>
</dbReference>
<comment type="caution">
    <text evidence="1">The sequence shown here is derived from an EMBL/GenBank/DDBJ whole genome shotgun (WGS) entry which is preliminary data.</text>
</comment>
<evidence type="ECO:0000313" key="2">
    <source>
        <dbReference type="Proteomes" id="UP001162992"/>
    </source>
</evidence>
<reference evidence="2" key="1">
    <citation type="journal article" date="2024" name="Proc. Natl. Acad. Sci. U.S.A.">
        <title>Extraordinary preservation of gene collinearity over three hundred million years revealed in homosporous lycophytes.</title>
        <authorList>
            <person name="Li C."/>
            <person name="Wickell D."/>
            <person name="Kuo L.Y."/>
            <person name="Chen X."/>
            <person name="Nie B."/>
            <person name="Liao X."/>
            <person name="Peng D."/>
            <person name="Ji J."/>
            <person name="Jenkins J."/>
            <person name="Williams M."/>
            <person name="Shu S."/>
            <person name="Plott C."/>
            <person name="Barry K."/>
            <person name="Rajasekar S."/>
            <person name="Grimwood J."/>
            <person name="Han X."/>
            <person name="Sun S."/>
            <person name="Hou Z."/>
            <person name="He W."/>
            <person name="Dai G."/>
            <person name="Sun C."/>
            <person name="Schmutz J."/>
            <person name="Leebens-Mack J.H."/>
            <person name="Li F.W."/>
            <person name="Wang L."/>
        </authorList>
    </citation>
    <scope>NUCLEOTIDE SEQUENCE [LARGE SCALE GENOMIC DNA]</scope>
    <source>
        <strain evidence="2">cv. PW_Plant_1</strain>
    </source>
</reference>
<evidence type="ECO:0000313" key="1">
    <source>
        <dbReference type="EMBL" id="KAJ7523236.1"/>
    </source>
</evidence>
<protein>
    <submittedName>
        <fullName evidence="1">Uncharacterized protein</fullName>
    </submittedName>
</protein>
<gene>
    <name evidence="1" type="ORF">O6H91_18G043000</name>
</gene>
<name>A0ACC2B0D7_DIPCM</name>
<keyword evidence="2" id="KW-1185">Reference proteome</keyword>
<dbReference type="EMBL" id="CM055109">
    <property type="protein sequence ID" value="KAJ7523236.1"/>
    <property type="molecule type" value="Genomic_DNA"/>
</dbReference>
<proteinExistence type="predicted"/>